<keyword evidence="1" id="KW-1133">Transmembrane helix</keyword>
<dbReference type="InterPro" id="IPR016566">
    <property type="entry name" value="UCP010219"/>
</dbReference>
<keyword evidence="1" id="KW-0472">Membrane</keyword>
<feature type="transmembrane region" description="Helical" evidence="1">
    <location>
        <begin position="145"/>
        <end position="163"/>
    </location>
</feature>
<dbReference type="RefSeq" id="WP_004805301.1">
    <property type="nucleotide sequence ID" value="NZ_CP116394.1"/>
</dbReference>
<protein>
    <submittedName>
        <fullName evidence="2">DUF3159 domain-containing protein</fullName>
    </submittedName>
</protein>
<dbReference type="AlphaFoldDB" id="A0AB38XRX8"/>
<feature type="transmembrane region" description="Helical" evidence="1">
    <location>
        <begin position="74"/>
        <end position="91"/>
    </location>
</feature>
<organism evidence="2 3">
    <name type="scientific">Winkia neuii subsp. anitrata</name>
    <dbReference type="NCBI Taxonomy" id="29318"/>
    <lineage>
        <taxon>Bacteria</taxon>
        <taxon>Bacillati</taxon>
        <taxon>Actinomycetota</taxon>
        <taxon>Actinomycetes</taxon>
        <taxon>Actinomycetales</taxon>
        <taxon>Actinomycetaceae</taxon>
        <taxon>Winkia</taxon>
    </lineage>
</organism>
<gene>
    <name evidence="2" type="ORF">PIG85_05380</name>
</gene>
<dbReference type="Proteomes" id="UP001211044">
    <property type="component" value="Chromosome"/>
</dbReference>
<evidence type="ECO:0000256" key="1">
    <source>
        <dbReference type="SAM" id="Phobius"/>
    </source>
</evidence>
<feature type="transmembrane region" description="Helical" evidence="1">
    <location>
        <begin position="175"/>
        <end position="196"/>
    </location>
</feature>
<feature type="transmembrane region" description="Helical" evidence="1">
    <location>
        <begin position="97"/>
        <end position="118"/>
    </location>
</feature>
<sequence length="211" mass="22496">MSARLPGVTDEGDFSVGAALGGVRGTLESVIPGLVFVIVYVLTFSLKAPLIGSGICGAIALIARLVQRQSIRQALVGLAGVGIGLVWALLTGNPADFFAFGLWLNAIYGGIFLISILVRRPLGTALVCLYRGEKVSGASQRLRRAGAWATWLWVVLFGLRLAVETPLYLADQVAALGSARLALGLPPYILVAYLSWRLLAPYLKREKPLAH</sequence>
<evidence type="ECO:0000313" key="2">
    <source>
        <dbReference type="EMBL" id="WCE47080.1"/>
    </source>
</evidence>
<keyword evidence="1" id="KW-0812">Transmembrane</keyword>
<feature type="transmembrane region" description="Helical" evidence="1">
    <location>
        <begin position="34"/>
        <end position="62"/>
    </location>
</feature>
<name>A0AB38XRX8_9ACTO</name>
<dbReference type="Pfam" id="PF11361">
    <property type="entry name" value="DUF3159"/>
    <property type="match status" value="1"/>
</dbReference>
<proteinExistence type="predicted"/>
<dbReference type="EMBL" id="CP116394">
    <property type="protein sequence ID" value="WCE47080.1"/>
    <property type="molecule type" value="Genomic_DNA"/>
</dbReference>
<dbReference type="KEGG" id="wne:PIG85_05380"/>
<accession>A0AB38XRX8</accession>
<evidence type="ECO:0000313" key="3">
    <source>
        <dbReference type="Proteomes" id="UP001211044"/>
    </source>
</evidence>
<reference evidence="2" key="1">
    <citation type="submission" date="2023-01" db="EMBL/GenBank/DDBJ databases">
        <title>Comparative Genomic Analysis of the Clinically-Derived Winkia Strain NY0527 Provides Evidence into the Taxonomic Reassignment of Winkia neuii and Characterizes Their Virulence Traits.</title>
        <authorList>
            <person name="Cai X."/>
            <person name="Peng Y."/>
            <person name="Li M."/>
            <person name="Qiu Y."/>
            <person name="Wang Y."/>
            <person name="Xu L."/>
            <person name="Hou Q."/>
        </authorList>
    </citation>
    <scope>NUCLEOTIDE SEQUENCE</scope>
    <source>
        <strain evidence="2">NY0527</strain>
    </source>
</reference>